<dbReference type="SUPFAM" id="SSF52833">
    <property type="entry name" value="Thioredoxin-like"/>
    <property type="match status" value="1"/>
</dbReference>
<evidence type="ECO:0000313" key="3">
    <source>
        <dbReference type="EMBL" id="GAA3976435.1"/>
    </source>
</evidence>
<feature type="signal peptide" evidence="1">
    <location>
        <begin position="1"/>
        <end position="19"/>
    </location>
</feature>
<dbReference type="CDD" id="cd02947">
    <property type="entry name" value="TRX_family"/>
    <property type="match status" value="1"/>
</dbReference>
<name>A0ABP7Q533_9SPHI</name>
<organism evidence="3 4">
    <name type="scientific">Mucilaginibacter dorajii</name>
    <dbReference type="NCBI Taxonomy" id="692994"/>
    <lineage>
        <taxon>Bacteria</taxon>
        <taxon>Pseudomonadati</taxon>
        <taxon>Bacteroidota</taxon>
        <taxon>Sphingobacteriia</taxon>
        <taxon>Sphingobacteriales</taxon>
        <taxon>Sphingobacteriaceae</taxon>
        <taxon>Mucilaginibacter</taxon>
    </lineage>
</organism>
<dbReference type="Gene3D" id="3.40.30.10">
    <property type="entry name" value="Glutaredoxin"/>
    <property type="match status" value="1"/>
</dbReference>
<accession>A0ABP7Q533</accession>
<dbReference type="PANTHER" id="PTHR32234:SF0">
    <property type="entry name" value="THIOL:DISULFIDE INTERCHANGE PROTEIN DSBD"/>
    <property type="match status" value="1"/>
</dbReference>
<feature type="chain" id="PRO_5047240697" description="Thioredoxin domain-containing protein" evidence="1">
    <location>
        <begin position="20"/>
        <end position="347"/>
    </location>
</feature>
<gene>
    <name evidence="3" type="ORF">GCM10022210_28940</name>
</gene>
<evidence type="ECO:0000313" key="4">
    <source>
        <dbReference type="Proteomes" id="UP001500742"/>
    </source>
</evidence>
<dbReference type="InterPro" id="IPR036249">
    <property type="entry name" value="Thioredoxin-like_sf"/>
</dbReference>
<dbReference type="RefSeq" id="WP_259087322.1">
    <property type="nucleotide sequence ID" value="NZ_BAAAZC010000019.1"/>
</dbReference>
<comment type="caution">
    <text evidence="3">The sequence shown here is derived from an EMBL/GenBank/DDBJ whole genome shotgun (WGS) entry which is preliminary data.</text>
</comment>
<dbReference type="Pfam" id="PF13098">
    <property type="entry name" value="Thioredoxin_2"/>
    <property type="match status" value="1"/>
</dbReference>
<evidence type="ECO:0000256" key="1">
    <source>
        <dbReference type="SAM" id="SignalP"/>
    </source>
</evidence>
<reference evidence="4" key="1">
    <citation type="journal article" date="2019" name="Int. J. Syst. Evol. Microbiol.">
        <title>The Global Catalogue of Microorganisms (GCM) 10K type strain sequencing project: providing services to taxonomists for standard genome sequencing and annotation.</title>
        <authorList>
            <consortium name="The Broad Institute Genomics Platform"/>
            <consortium name="The Broad Institute Genome Sequencing Center for Infectious Disease"/>
            <person name="Wu L."/>
            <person name="Ma J."/>
        </authorList>
    </citation>
    <scope>NUCLEOTIDE SEQUENCE [LARGE SCALE GENOMIC DNA]</scope>
    <source>
        <strain evidence="4">JCM 16601</strain>
    </source>
</reference>
<keyword evidence="1" id="KW-0732">Signal</keyword>
<dbReference type="InterPro" id="IPR012336">
    <property type="entry name" value="Thioredoxin-like_fold"/>
</dbReference>
<keyword evidence="4" id="KW-1185">Reference proteome</keyword>
<dbReference type="Proteomes" id="UP001500742">
    <property type="component" value="Unassembled WGS sequence"/>
</dbReference>
<evidence type="ECO:0000259" key="2">
    <source>
        <dbReference type="PROSITE" id="PS51352"/>
    </source>
</evidence>
<dbReference type="PANTHER" id="PTHR32234">
    <property type="entry name" value="THIOL:DISULFIDE INTERCHANGE PROTEIN DSBD"/>
    <property type="match status" value="1"/>
</dbReference>
<feature type="domain" description="Thioredoxin" evidence="2">
    <location>
        <begin position="6"/>
        <end position="146"/>
    </location>
</feature>
<protein>
    <recommendedName>
        <fullName evidence="2">Thioredoxin domain-containing protein</fullName>
    </recommendedName>
</protein>
<sequence>MKKKLLAIILTLGSLSAQAQVRFDHQLSWSQLKAKAKTENKYIFVDFMATWCGPCRSMENAVYPNTILGEFVQARFLAIKVQTDQTAKDDEYTKMWYSDARQLSAELSVTALPTLMVFNPEGEPVARMAGYQEADALMYFLKEALDPGKQYNHLLNQYFAGKRAPAFLETLAIQAEKMGRAVMARKILGIDELSVMGKIPPFKPKLDFSGYWVLDTTQTNFGNLPKNVMCTSLSVKQGTSGIHLSRTTRGRSGELIQSTIDLNFSGTPESILLKSSQRNKTVVLYPGDDQSLVEYAEYSFLNRLELEYIVKDIWDLSADGKILTISRLVRDNGSGYTIRGIYNRQLL</sequence>
<dbReference type="EMBL" id="BAAAZC010000019">
    <property type="protein sequence ID" value="GAA3976435.1"/>
    <property type="molecule type" value="Genomic_DNA"/>
</dbReference>
<proteinExistence type="predicted"/>
<dbReference type="InterPro" id="IPR013766">
    <property type="entry name" value="Thioredoxin_domain"/>
</dbReference>
<dbReference type="PROSITE" id="PS51352">
    <property type="entry name" value="THIOREDOXIN_2"/>
    <property type="match status" value="1"/>
</dbReference>